<dbReference type="InterPro" id="IPR004358">
    <property type="entry name" value="Sig_transdc_His_kin-like_C"/>
</dbReference>
<dbReference type="InterPro" id="IPR003661">
    <property type="entry name" value="HisK_dim/P_dom"/>
</dbReference>
<reference evidence="10" key="1">
    <citation type="submission" date="2020-04" db="EMBL/GenBank/DDBJ databases">
        <title>Comparative genomics of oral phylogroup-2 Treponema strains.</title>
        <authorList>
            <person name="Zeng H."/>
            <person name="Chan Y.K."/>
            <person name="Watt R.M."/>
        </authorList>
    </citation>
    <scope>NUCLEOTIDE SEQUENCE</scope>
    <source>
        <strain evidence="10">OMZ 905</strain>
    </source>
</reference>
<dbReference type="SUPFAM" id="SSF55874">
    <property type="entry name" value="ATPase domain of HSP90 chaperone/DNA topoisomerase II/histidine kinase"/>
    <property type="match status" value="1"/>
</dbReference>
<dbReference type="CDD" id="cd00075">
    <property type="entry name" value="HATPase"/>
    <property type="match status" value="1"/>
</dbReference>
<dbReference type="CDD" id="cd00082">
    <property type="entry name" value="HisKA"/>
    <property type="match status" value="1"/>
</dbReference>
<dbReference type="SMART" id="SM00388">
    <property type="entry name" value="HisKA"/>
    <property type="match status" value="1"/>
</dbReference>
<dbReference type="Pfam" id="PF02518">
    <property type="entry name" value="HATPase_c"/>
    <property type="match status" value="1"/>
</dbReference>
<gene>
    <name evidence="10" type="ORF">E4N86_04025</name>
</gene>
<dbReference type="EC" id="2.7.13.3" evidence="2"/>
<feature type="domain" description="Histidine kinase" evidence="9">
    <location>
        <begin position="161"/>
        <end position="377"/>
    </location>
</feature>
<dbReference type="Proteomes" id="UP001056981">
    <property type="component" value="Chromosome"/>
</dbReference>
<keyword evidence="8" id="KW-1133">Transmembrane helix</keyword>
<keyword evidence="5 10" id="KW-0418">Kinase</keyword>
<evidence type="ECO:0000256" key="5">
    <source>
        <dbReference type="ARBA" id="ARBA00022777"/>
    </source>
</evidence>
<evidence type="ECO:0000313" key="10">
    <source>
        <dbReference type="EMBL" id="UTC99914.1"/>
    </source>
</evidence>
<dbReference type="Pfam" id="PF00512">
    <property type="entry name" value="HisKA"/>
    <property type="match status" value="1"/>
</dbReference>
<dbReference type="GO" id="GO:0005886">
    <property type="term" value="C:plasma membrane"/>
    <property type="evidence" value="ECO:0007669"/>
    <property type="project" value="TreeGrafter"/>
</dbReference>
<dbReference type="PROSITE" id="PS50109">
    <property type="entry name" value="HIS_KIN"/>
    <property type="match status" value="1"/>
</dbReference>
<proteinExistence type="predicted"/>
<sequence>MCGLKIRFAVYFCILAALSFFAYKSYQTKYTLSLSAVLQYLPDEQKIEALQNIKTGNIKIEILEKLGYREDNSFFYFMLCAGFVLILSACLLESFFYRRRQKKEIENISSYLDSLEKGAGKLITKNGTLLHDKLYKLYTELLCERENAQAEKLKFQKNLEDIAHQIKTPITAMLLSLENSSLTADNSSKRGTCTDASMLNATVNSMIKSLYRLNELTDRLLHSASLESGTKRMKRSPLSAYEACLEAYEACENLFQQKGIAVHIEHNDALISADYYWITEAFMNIFKNAASYLSKGNSVNVFFNETPLYTEIVFKDDGRGIQKEALHYVFNRFYKTPDSNGFGLGLHITKSIAEKNNGTLCAYNENGAVFKFSFYKT</sequence>
<dbReference type="PANTHER" id="PTHR45453:SF1">
    <property type="entry name" value="PHOSPHATE REGULON SENSOR PROTEIN PHOR"/>
    <property type="match status" value="1"/>
</dbReference>
<keyword evidence="6" id="KW-0902">Two-component regulatory system</keyword>
<dbReference type="InterPro" id="IPR005467">
    <property type="entry name" value="His_kinase_dom"/>
</dbReference>
<evidence type="ECO:0000259" key="9">
    <source>
        <dbReference type="PROSITE" id="PS50109"/>
    </source>
</evidence>
<evidence type="ECO:0000256" key="1">
    <source>
        <dbReference type="ARBA" id="ARBA00000085"/>
    </source>
</evidence>
<keyword evidence="8" id="KW-0812">Transmembrane</keyword>
<dbReference type="PANTHER" id="PTHR45453">
    <property type="entry name" value="PHOSPHATE REGULON SENSOR PROTEIN PHOR"/>
    <property type="match status" value="1"/>
</dbReference>
<name>A0A9Q9EYI4_TREDN</name>
<evidence type="ECO:0000256" key="6">
    <source>
        <dbReference type="ARBA" id="ARBA00023012"/>
    </source>
</evidence>
<dbReference type="AlphaFoldDB" id="A0A9Q9EYI4"/>
<dbReference type="GO" id="GO:0000155">
    <property type="term" value="F:phosphorelay sensor kinase activity"/>
    <property type="evidence" value="ECO:0007669"/>
    <property type="project" value="InterPro"/>
</dbReference>
<evidence type="ECO:0000256" key="3">
    <source>
        <dbReference type="ARBA" id="ARBA00022553"/>
    </source>
</evidence>
<dbReference type="Gene3D" id="3.30.565.10">
    <property type="entry name" value="Histidine kinase-like ATPase, C-terminal domain"/>
    <property type="match status" value="1"/>
</dbReference>
<feature type="coiled-coil region" evidence="7">
    <location>
        <begin position="138"/>
        <end position="165"/>
    </location>
</feature>
<keyword evidence="8" id="KW-0472">Membrane</keyword>
<keyword evidence="4" id="KW-0808">Transferase</keyword>
<evidence type="ECO:0000256" key="8">
    <source>
        <dbReference type="SAM" id="Phobius"/>
    </source>
</evidence>
<evidence type="ECO:0000256" key="7">
    <source>
        <dbReference type="SAM" id="Coils"/>
    </source>
</evidence>
<dbReference type="PRINTS" id="PR00344">
    <property type="entry name" value="BCTRLSENSOR"/>
</dbReference>
<dbReference type="SMART" id="SM00387">
    <property type="entry name" value="HATPase_c"/>
    <property type="match status" value="1"/>
</dbReference>
<feature type="transmembrane region" description="Helical" evidence="8">
    <location>
        <begin position="74"/>
        <end position="97"/>
    </location>
</feature>
<dbReference type="Gene3D" id="1.10.287.130">
    <property type="match status" value="1"/>
</dbReference>
<organism evidence="10 11">
    <name type="scientific">Treponema denticola</name>
    <dbReference type="NCBI Taxonomy" id="158"/>
    <lineage>
        <taxon>Bacteria</taxon>
        <taxon>Pseudomonadati</taxon>
        <taxon>Spirochaetota</taxon>
        <taxon>Spirochaetia</taxon>
        <taxon>Spirochaetales</taxon>
        <taxon>Treponemataceae</taxon>
        <taxon>Treponema</taxon>
    </lineage>
</organism>
<dbReference type="GO" id="GO:0016036">
    <property type="term" value="P:cellular response to phosphate starvation"/>
    <property type="evidence" value="ECO:0007669"/>
    <property type="project" value="TreeGrafter"/>
</dbReference>
<evidence type="ECO:0000256" key="4">
    <source>
        <dbReference type="ARBA" id="ARBA00022679"/>
    </source>
</evidence>
<dbReference type="InterPro" id="IPR050351">
    <property type="entry name" value="BphY/WalK/GraS-like"/>
</dbReference>
<dbReference type="GO" id="GO:0004721">
    <property type="term" value="F:phosphoprotein phosphatase activity"/>
    <property type="evidence" value="ECO:0007669"/>
    <property type="project" value="TreeGrafter"/>
</dbReference>
<dbReference type="EMBL" id="CP051635">
    <property type="protein sequence ID" value="UTC99914.1"/>
    <property type="molecule type" value="Genomic_DNA"/>
</dbReference>
<dbReference type="SUPFAM" id="SSF47384">
    <property type="entry name" value="Homodimeric domain of signal transducing histidine kinase"/>
    <property type="match status" value="1"/>
</dbReference>
<dbReference type="InterPro" id="IPR036890">
    <property type="entry name" value="HATPase_C_sf"/>
</dbReference>
<evidence type="ECO:0000256" key="2">
    <source>
        <dbReference type="ARBA" id="ARBA00012438"/>
    </source>
</evidence>
<keyword evidence="7" id="KW-0175">Coiled coil</keyword>
<protein>
    <recommendedName>
        <fullName evidence="2">histidine kinase</fullName>
        <ecNumber evidence="2">2.7.13.3</ecNumber>
    </recommendedName>
</protein>
<accession>A0A9Q9EYI4</accession>
<comment type="catalytic activity">
    <reaction evidence="1">
        <text>ATP + protein L-histidine = ADP + protein N-phospho-L-histidine.</text>
        <dbReference type="EC" id="2.7.13.3"/>
    </reaction>
</comment>
<dbReference type="RefSeq" id="WP_253716339.1">
    <property type="nucleotide sequence ID" value="NZ_CP051522.1"/>
</dbReference>
<evidence type="ECO:0000313" key="11">
    <source>
        <dbReference type="Proteomes" id="UP001056981"/>
    </source>
</evidence>
<dbReference type="InterPro" id="IPR003594">
    <property type="entry name" value="HATPase_dom"/>
</dbReference>
<keyword evidence="3" id="KW-0597">Phosphoprotein</keyword>
<dbReference type="InterPro" id="IPR036097">
    <property type="entry name" value="HisK_dim/P_sf"/>
</dbReference>